<reference evidence="1 2" key="1">
    <citation type="submission" date="2019-07" db="EMBL/GenBank/DDBJ databases">
        <title>The First High-Quality Draft Genome Sequence of the Causal Agent of the Current Panama Disease Epidemic.</title>
        <authorList>
            <person name="Warmington R.J."/>
            <person name="Kay W."/>
            <person name="Jeffries A."/>
            <person name="Bebber D."/>
            <person name="Moore K."/>
            <person name="Studholme D.J."/>
        </authorList>
    </citation>
    <scope>NUCLEOTIDE SEQUENCE [LARGE SCALE GENOMIC DNA]</scope>
    <source>
        <strain evidence="1 2">TR4</strain>
    </source>
</reference>
<dbReference type="EMBL" id="VMNF01000014">
    <property type="protein sequence ID" value="TXB97081.1"/>
    <property type="molecule type" value="Genomic_DNA"/>
</dbReference>
<feature type="non-terminal residue" evidence="1">
    <location>
        <position position="1"/>
    </location>
</feature>
<dbReference type="Proteomes" id="UP000321331">
    <property type="component" value="Unassembled WGS sequence"/>
</dbReference>
<gene>
    <name evidence="1" type="ORF">FocTR4_00011136</name>
</gene>
<organism evidence="1 2">
    <name type="scientific">Fusarium oxysporum f. sp. cubense</name>
    <dbReference type="NCBI Taxonomy" id="61366"/>
    <lineage>
        <taxon>Eukaryota</taxon>
        <taxon>Fungi</taxon>
        <taxon>Dikarya</taxon>
        <taxon>Ascomycota</taxon>
        <taxon>Pezizomycotina</taxon>
        <taxon>Sordariomycetes</taxon>
        <taxon>Hypocreomycetidae</taxon>
        <taxon>Hypocreales</taxon>
        <taxon>Nectriaceae</taxon>
        <taxon>Fusarium</taxon>
        <taxon>Fusarium oxysporum species complex</taxon>
    </lineage>
</organism>
<sequence>TKDNFFLPLTAVYGRWCGKIGGDRKTPKPTKPPKALGITVMADQQKGVGAVPAVFQCTWVANKGGVYFALESYIAGYDWANKTQVGEWKDRLQKTRFDLLHGWNDIHTL</sequence>
<protein>
    <submittedName>
        <fullName evidence="1">Uncharacterized protein</fullName>
    </submittedName>
</protein>
<dbReference type="AlphaFoldDB" id="A0A5C6SEQ8"/>
<accession>A0A5C6SEQ8</accession>
<comment type="caution">
    <text evidence="1">The sequence shown here is derived from an EMBL/GenBank/DDBJ whole genome shotgun (WGS) entry which is preliminary data.</text>
</comment>
<evidence type="ECO:0000313" key="1">
    <source>
        <dbReference type="EMBL" id="TXB97081.1"/>
    </source>
</evidence>
<proteinExistence type="predicted"/>
<evidence type="ECO:0000313" key="2">
    <source>
        <dbReference type="Proteomes" id="UP000321331"/>
    </source>
</evidence>
<name>A0A5C6SEQ8_FUSOC</name>